<comment type="subunit">
    <text evidence="1">Homodimer.</text>
</comment>
<dbReference type="InterPro" id="IPR014710">
    <property type="entry name" value="RmlC-like_jellyroll"/>
</dbReference>
<comment type="catalytic activity">
    <reaction evidence="1">
        <text>dTDP-4-dehydro-6-deoxy-alpha-D-glucose = dTDP-4-dehydro-beta-L-rhamnose</text>
        <dbReference type="Rhea" id="RHEA:16969"/>
        <dbReference type="ChEBI" id="CHEBI:57649"/>
        <dbReference type="ChEBI" id="CHEBI:62830"/>
        <dbReference type="EC" id="5.1.3.13"/>
    </reaction>
</comment>
<dbReference type="Pfam" id="PF00908">
    <property type="entry name" value="dTDP_sugar_isom"/>
    <property type="match status" value="1"/>
</dbReference>
<dbReference type="EMBL" id="AMEX01000029">
    <property type="protein sequence ID" value="EKY18774.1"/>
    <property type="molecule type" value="Genomic_DNA"/>
</dbReference>
<comment type="similarity">
    <text evidence="1">Belongs to the dTDP-4-dehydrorhamnose 3,5-epimerase family.</text>
</comment>
<keyword evidence="1" id="KW-0413">Isomerase</keyword>
<proteinExistence type="inferred from homology"/>
<dbReference type="EC" id="5.1.3.13" evidence="1"/>
<evidence type="ECO:0000313" key="2">
    <source>
        <dbReference type="EMBL" id="EKY18774.1"/>
    </source>
</evidence>
<name>A0ABN0IJR9_9FIRM</name>
<dbReference type="PANTHER" id="PTHR21047:SF2">
    <property type="entry name" value="THYMIDINE DIPHOSPHO-4-KETO-RHAMNOSE 3,5-EPIMERASE"/>
    <property type="match status" value="1"/>
</dbReference>
<gene>
    <name evidence="2" type="ORF">HMPREF0870_01336</name>
</gene>
<dbReference type="InterPro" id="IPR000888">
    <property type="entry name" value="RmlC-like"/>
</dbReference>
<comment type="function">
    <text evidence="1">Catalyzes the epimerization of the C3' and C5'positions of dTDP-6-deoxy-D-xylo-4-hexulose, forming dTDP-6-deoxy-L-lyxo-4-hexulose.</text>
</comment>
<dbReference type="SUPFAM" id="SSF51182">
    <property type="entry name" value="RmlC-like cupins"/>
    <property type="match status" value="1"/>
</dbReference>
<dbReference type="NCBIfam" id="TIGR01221">
    <property type="entry name" value="rmlC"/>
    <property type="match status" value="1"/>
</dbReference>
<comment type="caution">
    <text evidence="2">The sequence shown here is derived from an EMBL/GenBank/DDBJ whole genome shotgun (WGS) entry which is preliminary data.</text>
</comment>
<comment type="pathway">
    <text evidence="1">Carbohydrate biosynthesis; dTDP-L-rhamnose biosynthesis.</text>
</comment>
<dbReference type="RefSeq" id="WP_005383688.1">
    <property type="nucleotide sequence ID" value="NZ_KB291588.1"/>
</dbReference>
<dbReference type="CDD" id="cd00438">
    <property type="entry name" value="cupin_RmlC"/>
    <property type="match status" value="1"/>
</dbReference>
<keyword evidence="3" id="KW-1185">Reference proteome</keyword>
<evidence type="ECO:0000313" key="3">
    <source>
        <dbReference type="Proteomes" id="UP000010412"/>
    </source>
</evidence>
<reference evidence="2 3" key="1">
    <citation type="submission" date="2012-05" db="EMBL/GenBank/DDBJ databases">
        <authorList>
            <person name="Weinstock G."/>
            <person name="Sodergren E."/>
            <person name="Lobos E.A."/>
            <person name="Fulton L."/>
            <person name="Fulton R."/>
            <person name="Courtney L."/>
            <person name="Fronick C."/>
            <person name="O'Laughlin M."/>
            <person name="Godfrey J."/>
            <person name="Wilson R.M."/>
            <person name="Miner T."/>
            <person name="Farmer C."/>
            <person name="Delehaunty K."/>
            <person name="Cordes M."/>
            <person name="Minx P."/>
            <person name="Tomlinson C."/>
            <person name="Chen J."/>
            <person name="Wollam A."/>
            <person name="Pepin K.H."/>
            <person name="Bhonagiri V."/>
            <person name="Zhang X."/>
            <person name="Suruliraj S."/>
            <person name="Warren W."/>
            <person name="Mitreva M."/>
            <person name="Mardis E.R."/>
            <person name="Wilson R.K."/>
        </authorList>
    </citation>
    <scope>NUCLEOTIDE SEQUENCE [LARGE SCALE GENOMIC DNA]</scope>
    <source>
        <strain evidence="2 3">KON</strain>
    </source>
</reference>
<evidence type="ECO:0000256" key="1">
    <source>
        <dbReference type="RuleBase" id="RU364069"/>
    </source>
</evidence>
<dbReference type="Proteomes" id="UP000010412">
    <property type="component" value="Unassembled WGS sequence"/>
</dbReference>
<accession>A0ABN0IJR9</accession>
<dbReference type="InterPro" id="IPR011051">
    <property type="entry name" value="RmlC_Cupin_sf"/>
</dbReference>
<dbReference type="PANTHER" id="PTHR21047">
    <property type="entry name" value="DTDP-6-DEOXY-D-GLUCOSE-3,5 EPIMERASE"/>
    <property type="match status" value="1"/>
</dbReference>
<dbReference type="Gene3D" id="2.60.120.10">
    <property type="entry name" value="Jelly Rolls"/>
    <property type="match status" value="1"/>
</dbReference>
<sequence length="192" mass="21831">MGIKITETGIQGLVIIEPQVFGDHRGFFMESWNKRTMEEAGLFYNFVQDNHSSSTVKGTLRGIHFQYGDKAQAKLVRCVRGAVLDVAVDLRKDSSTYKQWYGVELSEENQKQFLIPRGFGHGFVTLTDHVEFMYKADNYYAPEADGGIRWNDPTLAINWGIENPILSEKDTKSPFFDELENKISFTMADSGQ</sequence>
<protein>
    <recommendedName>
        <fullName evidence="1">dTDP-4-dehydrorhamnose 3,5-epimerase</fullName>
        <ecNumber evidence="1">5.1.3.13</ecNumber>
    </recommendedName>
    <alternativeName>
        <fullName evidence="1">Thymidine diphospho-4-keto-rhamnose 3,5-epimerase</fullName>
    </alternativeName>
</protein>
<organism evidence="2 3">
    <name type="scientific">Veillonella atypica KON</name>
    <dbReference type="NCBI Taxonomy" id="1128111"/>
    <lineage>
        <taxon>Bacteria</taxon>
        <taxon>Bacillati</taxon>
        <taxon>Bacillota</taxon>
        <taxon>Negativicutes</taxon>
        <taxon>Veillonellales</taxon>
        <taxon>Veillonellaceae</taxon>
        <taxon>Veillonella</taxon>
    </lineage>
</organism>